<evidence type="ECO:0000256" key="3">
    <source>
        <dbReference type="ARBA" id="ARBA00023235"/>
    </source>
</evidence>
<name>A0AA48HPJ0_9ALTE</name>
<keyword evidence="4" id="KW-0732">Signal</keyword>
<dbReference type="RefSeq" id="WP_338292349.1">
    <property type="nucleotide sequence ID" value="NZ_AP027272.1"/>
</dbReference>
<dbReference type="KEGG" id="pmaw:MACH26_18480"/>
<evidence type="ECO:0000256" key="4">
    <source>
        <dbReference type="SAM" id="SignalP"/>
    </source>
</evidence>
<feature type="chain" id="PRO_5041421138" description="peptidylprolyl isomerase" evidence="4">
    <location>
        <begin position="25"/>
        <end position="284"/>
    </location>
</feature>
<protein>
    <recommendedName>
        <fullName evidence="1">peptidylprolyl isomerase</fullName>
        <ecNumber evidence="1">5.2.1.8</ecNumber>
    </recommendedName>
</protein>
<keyword evidence="7" id="KW-1185">Reference proteome</keyword>
<proteinExistence type="predicted"/>
<dbReference type="GO" id="GO:0003755">
    <property type="term" value="F:peptidyl-prolyl cis-trans isomerase activity"/>
    <property type="evidence" value="ECO:0007669"/>
    <property type="project" value="UniProtKB-KW"/>
</dbReference>
<dbReference type="InterPro" id="IPR002130">
    <property type="entry name" value="Cyclophilin-type_PPIase_dom"/>
</dbReference>
<keyword evidence="3 6" id="KW-0413">Isomerase</keyword>
<evidence type="ECO:0000259" key="5">
    <source>
        <dbReference type="PROSITE" id="PS50072"/>
    </source>
</evidence>
<dbReference type="InterPro" id="IPR029000">
    <property type="entry name" value="Cyclophilin-like_dom_sf"/>
</dbReference>
<keyword evidence="2" id="KW-0697">Rotamase</keyword>
<evidence type="ECO:0000256" key="2">
    <source>
        <dbReference type="ARBA" id="ARBA00023110"/>
    </source>
</evidence>
<accession>A0AA48HPJ0</accession>
<dbReference type="PANTHER" id="PTHR45625:SF4">
    <property type="entry name" value="PEPTIDYLPROLYL ISOMERASE DOMAIN AND WD REPEAT-CONTAINING PROTEIN 1"/>
    <property type="match status" value="1"/>
</dbReference>
<gene>
    <name evidence="6" type="ORF">MACH26_18480</name>
</gene>
<evidence type="ECO:0000313" key="7">
    <source>
        <dbReference type="Proteomes" id="UP001333710"/>
    </source>
</evidence>
<dbReference type="EC" id="5.2.1.8" evidence="1"/>
<dbReference type="Proteomes" id="UP001333710">
    <property type="component" value="Chromosome"/>
</dbReference>
<dbReference type="InterPro" id="IPR044666">
    <property type="entry name" value="Cyclophilin_A-like"/>
</dbReference>
<dbReference type="PROSITE" id="PS50072">
    <property type="entry name" value="CSA_PPIASE_2"/>
    <property type="match status" value="1"/>
</dbReference>
<organism evidence="6 7">
    <name type="scientific">Planctobacterium marinum</name>
    <dbReference type="NCBI Taxonomy" id="1631968"/>
    <lineage>
        <taxon>Bacteria</taxon>
        <taxon>Pseudomonadati</taxon>
        <taxon>Pseudomonadota</taxon>
        <taxon>Gammaproteobacteria</taxon>
        <taxon>Alteromonadales</taxon>
        <taxon>Alteromonadaceae</taxon>
        <taxon>Planctobacterium</taxon>
    </lineage>
</organism>
<feature type="domain" description="PPIase cyclophilin-type" evidence="5">
    <location>
        <begin position="43"/>
        <end position="215"/>
    </location>
</feature>
<feature type="signal peptide" evidence="4">
    <location>
        <begin position="1"/>
        <end position="24"/>
    </location>
</feature>
<dbReference type="Gene3D" id="2.40.100.10">
    <property type="entry name" value="Cyclophilin-like"/>
    <property type="match status" value="1"/>
</dbReference>
<dbReference type="EMBL" id="AP027272">
    <property type="protein sequence ID" value="BDX06327.1"/>
    <property type="molecule type" value="Genomic_DNA"/>
</dbReference>
<dbReference type="Pfam" id="PF00160">
    <property type="entry name" value="Pro_isomerase"/>
    <property type="match status" value="1"/>
</dbReference>
<dbReference type="SUPFAM" id="SSF50891">
    <property type="entry name" value="Cyclophilin-like"/>
    <property type="match status" value="1"/>
</dbReference>
<evidence type="ECO:0000256" key="1">
    <source>
        <dbReference type="ARBA" id="ARBA00013194"/>
    </source>
</evidence>
<dbReference type="PANTHER" id="PTHR45625">
    <property type="entry name" value="PEPTIDYL-PROLYL CIS-TRANS ISOMERASE-RELATED"/>
    <property type="match status" value="1"/>
</dbReference>
<dbReference type="CDD" id="cd00317">
    <property type="entry name" value="cyclophilin"/>
    <property type="match status" value="1"/>
</dbReference>
<evidence type="ECO:0000313" key="6">
    <source>
        <dbReference type="EMBL" id="BDX06327.1"/>
    </source>
</evidence>
<dbReference type="AlphaFoldDB" id="A0AA48HPJ0"/>
<reference evidence="6" key="1">
    <citation type="submission" date="2023-01" db="EMBL/GenBank/DDBJ databases">
        <title>Complete genome sequence of Planctobacterium marinum strain Dej080120_11.</title>
        <authorList>
            <person name="Ueki S."/>
            <person name="Maruyama F."/>
        </authorList>
    </citation>
    <scope>NUCLEOTIDE SEQUENCE</scope>
    <source>
        <strain evidence="6">Dej080120_11</strain>
    </source>
</reference>
<sequence length="284" mass="31736">MTTIKTTLLLFLSCFLLFSGSAFAQEFRDIADDKLFIIETGEGKVYVELAPEFAPKHVERIIQLSRSKQYQGTEFYRVIDGFVAQAGPGGKQNLTLAPLQLEALSSKNSDYTLVQSNDLFAPFTAFSKGFAIALNQEKSEYWLTHCPGVVAMARGNDPHSATSDFYITIGQAPRYLDRIMTIFGRVVYGMDVVQRTKRGVTGENGLFPNQQQPTKILATYLASELPEKHRPGIRVEKTEGGVFEQKLQARKNRNHAFFFEKPPAVLDVCQVPLAVEFEAPETPN</sequence>